<sequence length="648" mass="70416">MANQMPYSLPAGHRDAKYVLLVMAILGEFAQGGLMFGWNALAIMLKDTNNFTSGCGNGSKAVDVNGKGDYLCESQESKLAVLWTIGIFALNFGPVLVGPLLDWAGPKLTAITGVLLNMLGLILLGLSNSHDFNALYAAVIIIGLGGITYHLANLHISNLFPTSRGLISSLFVAGFTGSGIIFYILSEIFHALNNTRGAFRGVLIGYAIFLVIWLITNLWMMPWHSLKTGELYVYTSWKFKQLVRRELEHTRSQIQLTTKDSSTTDGRTLALEAVPSSPPIANGNATHAEDQAQHQVESHIGLRAPGMADSADTRWLSSNGSATDAAISSSAQASGSPGGLRARGSPAAAMGSTGAMMSPGAAISAGGGAHLGHGWGGRTSKGNTPRDGPADPEAPLDVIWGPLVFEARRFVELRQKSFWQQFLSSESFGMGVFYTLNVFCIQFYLGTTRLQLEHKGDYSHHYTNFANIIVSFGGLGIPIIGWLLDKKGYGITLGTINLMGVIASAFQAIPSLRFQVVTLIVWVLGRFFLYSSYYAIFGALFGFRNFGRMVAVDNTFNGLVGLLQLPLTDWGLRGLRGNFLAINLIQVGVLIPLFVFCWFMYRWERQELVPIRPTEGEELPCNMVGPRIKREGRFLDSLQEKFSSGGEG</sequence>
<dbReference type="Proteomes" id="UP001485043">
    <property type="component" value="Unassembled WGS sequence"/>
</dbReference>
<gene>
    <name evidence="9" type="ORF">WJX84_000408</name>
</gene>
<evidence type="ECO:0000256" key="3">
    <source>
        <dbReference type="ARBA" id="ARBA00022448"/>
    </source>
</evidence>
<feature type="transmembrane region" description="Helical" evidence="8">
    <location>
        <begin position="166"/>
        <end position="185"/>
    </location>
</feature>
<dbReference type="InterPro" id="IPR011701">
    <property type="entry name" value="MFS"/>
</dbReference>
<evidence type="ECO:0000256" key="6">
    <source>
        <dbReference type="ARBA" id="ARBA00023136"/>
    </source>
</evidence>
<feature type="transmembrane region" description="Helical" evidence="8">
    <location>
        <begin position="20"/>
        <end position="41"/>
    </location>
</feature>
<evidence type="ECO:0000256" key="1">
    <source>
        <dbReference type="ARBA" id="ARBA00004141"/>
    </source>
</evidence>
<organism evidence="9 10">
    <name type="scientific">Apatococcus fuscideae</name>
    <dbReference type="NCBI Taxonomy" id="2026836"/>
    <lineage>
        <taxon>Eukaryota</taxon>
        <taxon>Viridiplantae</taxon>
        <taxon>Chlorophyta</taxon>
        <taxon>core chlorophytes</taxon>
        <taxon>Trebouxiophyceae</taxon>
        <taxon>Chlorellales</taxon>
        <taxon>Chlorellaceae</taxon>
        <taxon>Apatococcus</taxon>
    </lineage>
</organism>
<feature type="transmembrane region" description="Helical" evidence="8">
    <location>
        <begin position="516"/>
        <end position="543"/>
    </location>
</feature>
<feature type="transmembrane region" description="Helical" evidence="8">
    <location>
        <begin position="465"/>
        <end position="484"/>
    </location>
</feature>
<feature type="transmembrane region" description="Helical" evidence="8">
    <location>
        <begin position="579"/>
        <end position="601"/>
    </location>
</feature>
<feature type="transmembrane region" description="Helical" evidence="8">
    <location>
        <begin position="80"/>
        <end position="101"/>
    </location>
</feature>
<dbReference type="PANTHER" id="PTHR20772">
    <property type="entry name" value="PROTEIN FMP42"/>
    <property type="match status" value="1"/>
</dbReference>
<keyword evidence="3" id="KW-0813">Transport</keyword>
<dbReference type="EMBL" id="JALJOV010000640">
    <property type="protein sequence ID" value="KAK9862199.1"/>
    <property type="molecule type" value="Genomic_DNA"/>
</dbReference>
<dbReference type="AlphaFoldDB" id="A0AAW1T0U0"/>
<feature type="region of interest" description="Disordered" evidence="7">
    <location>
        <begin position="274"/>
        <end position="296"/>
    </location>
</feature>
<name>A0AAW1T0U0_9CHLO</name>
<feature type="compositionally biased region" description="Low complexity" evidence="7">
    <location>
        <begin position="326"/>
        <end position="335"/>
    </location>
</feature>
<keyword evidence="4 8" id="KW-0812">Transmembrane</keyword>
<evidence type="ECO:0000313" key="10">
    <source>
        <dbReference type="Proteomes" id="UP001485043"/>
    </source>
</evidence>
<dbReference type="PANTHER" id="PTHR20772:SF2">
    <property type="entry name" value="PROTEIN FMP42"/>
    <property type="match status" value="1"/>
</dbReference>
<dbReference type="Pfam" id="PF07690">
    <property type="entry name" value="MFS_1"/>
    <property type="match status" value="1"/>
</dbReference>
<feature type="transmembrane region" description="Helical" evidence="8">
    <location>
        <begin position="491"/>
        <end position="510"/>
    </location>
</feature>
<accession>A0AAW1T0U0</accession>
<comment type="similarity">
    <text evidence="2">Belongs to the SLC43A transporter (TC 2.A.1.44) family.</text>
</comment>
<feature type="transmembrane region" description="Helical" evidence="8">
    <location>
        <begin position="422"/>
        <end position="445"/>
    </location>
</feature>
<feature type="transmembrane region" description="Helical" evidence="8">
    <location>
        <begin position="197"/>
        <end position="219"/>
    </location>
</feature>
<feature type="transmembrane region" description="Helical" evidence="8">
    <location>
        <begin position="134"/>
        <end position="154"/>
    </location>
</feature>
<evidence type="ECO:0000256" key="4">
    <source>
        <dbReference type="ARBA" id="ARBA00022692"/>
    </source>
</evidence>
<comment type="subcellular location">
    <subcellularLocation>
        <location evidence="1">Membrane</location>
        <topology evidence="1">Multi-pass membrane protein</topology>
    </subcellularLocation>
</comment>
<feature type="transmembrane region" description="Helical" evidence="8">
    <location>
        <begin position="108"/>
        <end position="128"/>
    </location>
</feature>
<protein>
    <submittedName>
        <fullName evidence="9">Uncharacterized protein</fullName>
    </submittedName>
</protein>
<keyword evidence="10" id="KW-1185">Reference proteome</keyword>
<proteinExistence type="inferred from homology"/>
<feature type="region of interest" description="Disordered" evidence="7">
    <location>
        <begin position="326"/>
        <end position="353"/>
    </location>
</feature>
<evidence type="ECO:0000256" key="7">
    <source>
        <dbReference type="SAM" id="MobiDB-lite"/>
    </source>
</evidence>
<evidence type="ECO:0000256" key="5">
    <source>
        <dbReference type="ARBA" id="ARBA00022989"/>
    </source>
</evidence>
<dbReference type="Gene3D" id="1.20.1250.20">
    <property type="entry name" value="MFS general substrate transporter like domains"/>
    <property type="match status" value="1"/>
</dbReference>
<keyword evidence="6 8" id="KW-0472">Membrane</keyword>
<evidence type="ECO:0000256" key="8">
    <source>
        <dbReference type="SAM" id="Phobius"/>
    </source>
</evidence>
<dbReference type="InterPro" id="IPR052599">
    <property type="entry name" value="SLC43A_AATransporter"/>
</dbReference>
<dbReference type="GO" id="GO:0016020">
    <property type="term" value="C:membrane"/>
    <property type="evidence" value="ECO:0007669"/>
    <property type="project" value="UniProtKB-SubCell"/>
</dbReference>
<reference evidence="9 10" key="1">
    <citation type="journal article" date="2024" name="Nat. Commun.">
        <title>Phylogenomics reveals the evolutionary origins of lichenization in chlorophyte algae.</title>
        <authorList>
            <person name="Puginier C."/>
            <person name="Libourel C."/>
            <person name="Otte J."/>
            <person name="Skaloud P."/>
            <person name="Haon M."/>
            <person name="Grisel S."/>
            <person name="Petersen M."/>
            <person name="Berrin J.G."/>
            <person name="Delaux P.M."/>
            <person name="Dal Grande F."/>
            <person name="Keller J."/>
        </authorList>
    </citation>
    <scope>NUCLEOTIDE SEQUENCE [LARGE SCALE GENOMIC DNA]</scope>
    <source>
        <strain evidence="9 10">SAG 2523</strain>
    </source>
</reference>
<dbReference type="GO" id="GO:0022857">
    <property type="term" value="F:transmembrane transporter activity"/>
    <property type="evidence" value="ECO:0007669"/>
    <property type="project" value="InterPro"/>
</dbReference>
<evidence type="ECO:0000256" key="2">
    <source>
        <dbReference type="ARBA" id="ARBA00006595"/>
    </source>
</evidence>
<keyword evidence="5 8" id="KW-1133">Transmembrane helix</keyword>
<comment type="caution">
    <text evidence="9">The sequence shown here is derived from an EMBL/GenBank/DDBJ whole genome shotgun (WGS) entry which is preliminary data.</text>
</comment>
<dbReference type="SUPFAM" id="SSF103473">
    <property type="entry name" value="MFS general substrate transporter"/>
    <property type="match status" value="1"/>
</dbReference>
<dbReference type="InterPro" id="IPR036259">
    <property type="entry name" value="MFS_trans_sf"/>
</dbReference>
<evidence type="ECO:0000313" key="9">
    <source>
        <dbReference type="EMBL" id="KAK9862199.1"/>
    </source>
</evidence>
<feature type="compositionally biased region" description="Low complexity" evidence="7">
    <location>
        <begin position="344"/>
        <end position="353"/>
    </location>
</feature>
<feature type="region of interest" description="Disordered" evidence="7">
    <location>
        <begin position="368"/>
        <end position="392"/>
    </location>
</feature>
<feature type="compositionally biased region" description="Gly residues" evidence="7">
    <location>
        <begin position="368"/>
        <end position="379"/>
    </location>
</feature>